<dbReference type="AlphaFoldDB" id="G8LP65"/>
<evidence type="ECO:0000313" key="3">
    <source>
        <dbReference type="Proteomes" id="UP000007838"/>
    </source>
</evidence>
<protein>
    <submittedName>
        <fullName evidence="2">Uncharacterized protein</fullName>
    </submittedName>
</protein>
<dbReference type="Proteomes" id="UP000007838">
    <property type="component" value="Chromosome"/>
</dbReference>
<feature type="region of interest" description="Disordered" evidence="1">
    <location>
        <begin position="249"/>
        <end position="282"/>
    </location>
</feature>
<feature type="compositionally biased region" description="Basic and acidic residues" evidence="1">
    <location>
        <begin position="49"/>
        <end position="59"/>
    </location>
</feature>
<proteinExistence type="predicted"/>
<dbReference type="HOGENOM" id="CLU_986048_0_0_6"/>
<dbReference type="KEGG" id="eec:EcWSU1_00886"/>
<sequence>MRTHYRMQQRRMFRDRILPAQMFLFAFPVLVLLEGFFEVMFGPQPAQQRPERHGQRLEGGDTAGPQRISTGVRQQLRRQYRPGRWRFDKRHVGVPVVVVRRIIVMGIQHDDLLHAFRMGIDRVNMQIAEAQGQRALLLRGDRLFAQEHHLMAQHRMVQLLELVIAQWTGHVQAGDLRTNVWPQRGDGQTFTHCISPCQGVRRRCSARSPSSNPKAITAITAIPASTTSVARNSPADCTINPNPRVAAISSAATSVDQPTPRPMRNPVKISGSAPGKITNSST</sequence>
<evidence type="ECO:0000256" key="1">
    <source>
        <dbReference type="SAM" id="MobiDB-lite"/>
    </source>
</evidence>
<gene>
    <name evidence="2" type="ORF">EcWSU1_00886</name>
</gene>
<accession>G8LP65</accession>
<feature type="region of interest" description="Disordered" evidence="1">
    <location>
        <begin position="46"/>
        <end position="68"/>
    </location>
</feature>
<reference evidence="2 3" key="1">
    <citation type="journal article" date="2011" name="Stand. Genomic Sci.">
        <title>Complete genome of the onion pathogen Enterobacter cloacae EcWSU1.</title>
        <authorList>
            <person name="Humann J.L."/>
            <person name="Wildung M."/>
            <person name="Cheng C.H."/>
            <person name="Lee T."/>
            <person name="Stewart J.E."/>
            <person name="Drew J.C."/>
            <person name="Triplett E.W."/>
            <person name="Main D."/>
            <person name="Schroeder B.K."/>
        </authorList>
    </citation>
    <scope>NUCLEOTIDE SEQUENCE [LARGE SCALE GENOMIC DNA]</scope>
    <source>
        <strain evidence="2 3">EcWSU1</strain>
    </source>
</reference>
<name>G8LP65_9ENTR</name>
<organism evidence="2 3">
    <name type="scientific">Enterobacter ludwigii</name>
    <dbReference type="NCBI Taxonomy" id="299767"/>
    <lineage>
        <taxon>Bacteria</taxon>
        <taxon>Pseudomonadati</taxon>
        <taxon>Pseudomonadota</taxon>
        <taxon>Gammaproteobacteria</taxon>
        <taxon>Enterobacterales</taxon>
        <taxon>Enterobacteriaceae</taxon>
        <taxon>Enterobacter</taxon>
        <taxon>Enterobacter cloacae complex</taxon>
    </lineage>
</organism>
<evidence type="ECO:0000313" key="2">
    <source>
        <dbReference type="EMBL" id="AEW72326.1"/>
    </source>
</evidence>
<dbReference type="EMBL" id="CP002886">
    <property type="protein sequence ID" value="AEW72326.1"/>
    <property type="molecule type" value="Genomic_DNA"/>
</dbReference>